<feature type="region of interest" description="Disordered" evidence="10">
    <location>
        <begin position="931"/>
        <end position="990"/>
    </location>
</feature>
<dbReference type="InterPro" id="IPR014710">
    <property type="entry name" value="RmlC-like_jellyroll"/>
</dbReference>
<feature type="binding site" evidence="8">
    <location>
        <position position="336"/>
    </location>
    <ligand>
        <name>Fe cation</name>
        <dbReference type="ChEBI" id="CHEBI:24875"/>
        <note>catalytic</note>
    </ligand>
</feature>
<feature type="compositionally biased region" description="Basic and acidic residues" evidence="10">
    <location>
        <begin position="931"/>
        <end position="956"/>
    </location>
</feature>
<dbReference type="Pfam" id="PF12796">
    <property type="entry name" value="Ank_2"/>
    <property type="match status" value="1"/>
</dbReference>
<dbReference type="Pfam" id="PF24513">
    <property type="entry name" value="DUF7593"/>
    <property type="match status" value="1"/>
</dbReference>
<feature type="compositionally biased region" description="Basic and acidic residues" evidence="10">
    <location>
        <begin position="1439"/>
        <end position="1466"/>
    </location>
</feature>
<keyword evidence="3 8" id="KW-0479">Metal-binding</keyword>
<evidence type="ECO:0000256" key="4">
    <source>
        <dbReference type="ARBA" id="ARBA00022964"/>
    </source>
</evidence>
<keyword evidence="15" id="KW-1185">Reference proteome</keyword>
<feature type="compositionally biased region" description="Basic and acidic residues" evidence="10">
    <location>
        <begin position="1513"/>
        <end position="1588"/>
    </location>
</feature>
<dbReference type="InterPro" id="IPR056485">
    <property type="entry name" value="ARM_KRIT1"/>
</dbReference>
<protein>
    <recommendedName>
        <fullName evidence="2">cysteine dioxygenase</fullName>
        <ecNumber evidence="2">1.13.11.20</ecNumber>
    </recommendedName>
</protein>
<dbReference type="EC" id="1.13.11.20" evidence="2"/>
<evidence type="ECO:0000256" key="9">
    <source>
        <dbReference type="PROSITE-ProRule" id="PRU00023"/>
    </source>
</evidence>
<feature type="compositionally biased region" description="Low complexity" evidence="10">
    <location>
        <begin position="1130"/>
        <end position="1142"/>
    </location>
</feature>
<dbReference type="SUPFAM" id="SSF48403">
    <property type="entry name" value="Ankyrin repeat"/>
    <property type="match status" value="1"/>
</dbReference>
<dbReference type="Pfam" id="PF24521">
    <property type="entry name" value="Ank_KRIT1"/>
    <property type="match status" value="1"/>
</dbReference>
<feature type="compositionally biased region" description="Basic and acidic residues" evidence="10">
    <location>
        <begin position="589"/>
        <end position="601"/>
    </location>
</feature>
<evidence type="ECO:0000256" key="2">
    <source>
        <dbReference type="ARBA" id="ARBA00013133"/>
    </source>
</evidence>
<feature type="region of interest" description="Disordered" evidence="10">
    <location>
        <begin position="526"/>
        <end position="807"/>
    </location>
</feature>
<keyword evidence="5" id="KW-0560">Oxidoreductase</keyword>
<feature type="domain" description="KRIT1 ARM-repeats" evidence="13">
    <location>
        <begin position="981"/>
        <end position="1130"/>
    </location>
</feature>
<keyword evidence="6 8" id="KW-0408">Iron</keyword>
<dbReference type="InterPro" id="IPR002110">
    <property type="entry name" value="Ankyrin_rpt"/>
</dbReference>
<feature type="repeat" description="ANK" evidence="9">
    <location>
        <begin position="873"/>
        <end position="905"/>
    </location>
</feature>
<accession>A0A8H6FC45</accession>
<feature type="compositionally biased region" description="Basic and acidic residues" evidence="10">
    <location>
        <begin position="1273"/>
        <end position="1283"/>
    </location>
</feature>
<feature type="repeat" description="ANK" evidence="9">
    <location>
        <begin position="840"/>
        <end position="872"/>
    </location>
</feature>
<feature type="compositionally biased region" description="Polar residues" evidence="10">
    <location>
        <begin position="529"/>
        <end position="540"/>
    </location>
</feature>
<dbReference type="GO" id="GO:0017172">
    <property type="term" value="F:cysteine dioxygenase activity"/>
    <property type="evidence" value="ECO:0007669"/>
    <property type="project" value="UniProtKB-EC"/>
</dbReference>
<dbReference type="GO" id="GO:0008198">
    <property type="term" value="F:ferrous iron binding"/>
    <property type="evidence" value="ECO:0007669"/>
    <property type="project" value="TreeGrafter"/>
</dbReference>
<feature type="compositionally biased region" description="Basic and acidic residues" evidence="10">
    <location>
        <begin position="1197"/>
        <end position="1217"/>
    </location>
</feature>
<evidence type="ECO:0000256" key="1">
    <source>
        <dbReference type="ARBA" id="ARBA00006622"/>
    </source>
</evidence>
<feature type="chain" id="PRO_5034673742" description="cysteine dioxygenase" evidence="11">
    <location>
        <begin position="22"/>
        <end position="1787"/>
    </location>
</feature>
<dbReference type="EMBL" id="JACCJB010000011">
    <property type="protein sequence ID" value="KAF6222681.1"/>
    <property type="molecule type" value="Genomic_DNA"/>
</dbReference>
<feature type="region of interest" description="Disordered" evidence="10">
    <location>
        <begin position="1426"/>
        <end position="1607"/>
    </location>
</feature>
<dbReference type="InterPro" id="IPR056015">
    <property type="entry name" value="DUF7593"/>
</dbReference>
<feature type="compositionally biased region" description="Polar residues" evidence="10">
    <location>
        <begin position="1297"/>
        <end position="1316"/>
    </location>
</feature>
<dbReference type="Pfam" id="PF05995">
    <property type="entry name" value="CDO_I"/>
    <property type="match status" value="1"/>
</dbReference>
<evidence type="ECO:0000256" key="6">
    <source>
        <dbReference type="ARBA" id="ARBA00023004"/>
    </source>
</evidence>
<evidence type="ECO:0000259" key="12">
    <source>
        <dbReference type="Pfam" id="PF24513"/>
    </source>
</evidence>
<feature type="compositionally biased region" description="Acidic residues" evidence="10">
    <location>
        <begin position="1467"/>
        <end position="1477"/>
    </location>
</feature>
<evidence type="ECO:0000256" key="8">
    <source>
        <dbReference type="PIRSR" id="PIRSR610300-51"/>
    </source>
</evidence>
<feature type="signal peptide" evidence="11">
    <location>
        <begin position="1"/>
        <end position="21"/>
    </location>
</feature>
<feature type="region of interest" description="Disordered" evidence="10">
    <location>
        <begin position="902"/>
        <end position="921"/>
    </location>
</feature>
<feature type="compositionally biased region" description="Polar residues" evidence="10">
    <location>
        <begin position="1382"/>
        <end position="1392"/>
    </location>
</feature>
<dbReference type="PANTHER" id="PTHR12918">
    <property type="entry name" value="CYSTEINE DIOXYGENASE"/>
    <property type="match status" value="1"/>
</dbReference>
<feature type="compositionally biased region" description="Low complexity" evidence="10">
    <location>
        <begin position="627"/>
        <end position="636"/>
    </location>
</feature>
<reference evidence="14 15" key="1">
    <citation type="journal article" date="2020" name="Genomics">
        <title>Complete, high-quality genomes from long-read metagenomic sequencing of two wolf lichen thalli reveals enigmatic genome architecture.</title>
        <authorList>
            <person name="McKenzie S.K."/>
            <person name="Walston R.F."/>
            <person name="Allen J.L."/>
        </authorList>
    </citation>
    <scope>NUCLEOTIDE SEQUENCE [LARGE SCALE GENOMIC DNA]</scope>
    <source>
        <strain evidence="14">WasteWater1</strain>
    </source>
</reference>
<organism evidence="14 15">
    <name type="scientific">Letharia lupina</name>
    <dbReference type="NCBI Taxonomy" id="560253"/>
    <lineage>
        <taxon>Eukaryota</taxon>
        <taxon>Fungi</taxon>
        <taxon>Dikarya</taxon>
        <taxon>Ascomycota</taxon>
        <taxon>Pezizomycotina</taxon>
        <taxon>Lecanoromycetes</taxon>
        <taxon>OSLEUM clade</taxon>
        <taxon>Lecanoromycetidae</taxon>
        <taxon>Lecanorales</taxon>
        <taxon>Lecanorineae</taxon>
        <taxon>Parmeliaceae</taxon>
        <taxon>Letharia</taxon>
    </lineage>
</organism>
<dbReference type="Proteomes" id="UP000593566">
    <property type="component" value="Unassembled WGS sequence"/>
</dbReference>
<gene>
    <name evidence="14" type="ORF">HO133_000728</name>
</gene>
<evidence type="ECO:0000256" key="7">
    <source>
        <dbReference type="PIRSR" id="PIRSR610300-50"/>
    </source>
</evidence>
<dbReference type="PANTHER" id="PTHR12918:SF1">
    <property type="entry name" value="CYSTEINE DIOXYGENASE TYPE 1"/>
    <property type="match status" value="1"/>
</dbReference>
<feature type="compositionally biased region" description="Polar residues" evidence="10">
    <location>
        <begin position="728"/>
        <end position="740"/>
    </location>
</feature>
<evidence type="ECO:0000313" key="15">
    <source>
        <dbReference type="Proteomes" id="UP000593566"/>
    </source>
</evidence>
<evidence type="ECO:0000313" key="14">
    <source>
        <dbReference type="EMBL" id="KAF6222681.1"/>
    </source>
</evidence>
<dbReference type="CDD" id="cd10548">
    <property type="entry name" value="cupin_CDO"/>
    <property type="match status" value="1"/>
</dbReference>
<dbReference type="Gene3D" id="2.60.120.10">
    <property type="entry name" value="Jelly Rolls"/>
    <property type="match status" value="1"/>
</dbReference>
<evidence type="ECO:0000256" key="5">
    <source>
        <dbReference type="ARBA" id="ARBA00023002"/>
    </source>
</evidence>
<keyword evidence="4" id="KW-0223">Dioxygenase</keyword>
<evidence type="ECO:0000256" key="10">
    <source>
        <dbReference type="SAM" id="MobiDB-lite"/>
    </source>
</evidence>
<feature type="compositionally biased region" description="Polar residues" evidence="10">
    <location>
        <begin position="957"/>
        <end position="968"/>
    </location>
</feature>
<comment type="caution">
    <text evidence="14">The sequence shown here is derived from an EMBL/GenBank/DDBJ whole genome shotgun (WGS) entry which is preliminary data.</text>
</comment>
<dbReference type="SMART" id="SM00248">
    <property type="entry name" value="ANK"/>
    <property type="match status" value="3"/>
</dbReference>
<dbReference type="SUPFAM" id="SSF51182">
    <property type="entry name" value="RmlC-like cupins"/>
    <property type="match status" value="1"/>
</dbReference>
<sequence length="1787" mass="198917">MDVFIVLLTLLWLRNLPTGSAAPASANTTAESFTLQIHRHPQPSSDLRPDAVEIVDYPIPGTTTTIHFILGPPLPPAVMSVTILSAYDHITSTIASTGDCVLPASQDPFVYNQGYGAFIAARSAQGRHLTWSFLEGAAAGLYNGLYLRGRYRASEFRIWDGVVGLVGVGEMGADAVHAGGGRNGTVRWTRNGTTKGVVEIDARKRQRIEYTTLFQSAELLNCIIDRLYDFNMTDIIKSAEKPSTNAQGRKLDGFQSLVQELSGYMDTAQSLAFSEICDPNAVIQRMEEYRSERLDWAKYAHGDGGLCFTRNMVERGAGKCNILILVWTPGKESPVHDHTGSHCVMKILQGSLKETQYKWPERKVTEERQHSPLQVQKSTLLSRDDVAYISDNHGLHKIMNPDPEEYAVSLHLYAPPNAATEGCQVFDEETGRAKHVIQYDLYSEMGQRLKTRQQGLEGTTAQHEIHSGEIQREIDMNDDPLAISKPVDSGEVVTQTDQAEQSHNVAAAPAALDPRDNAPSPVIAHINGTPINRSNGNSAMDKSDSEAETVVLSGKEEGEEQMTRKAIKLEEASVADPVANGPSDNLPTIREDQREGRRENNGRTPSLKRKRTIPTNGSGDVPDTGNSSNLSSTISSPVQAVHSSKATESASDRSRSSPPFEEVAPQLEERVKKQRSGSDSGHSRHQAGKSDREAGLANSRKRRETRSATHYDGPAHRSESPPARNNHRAQSIQSTISHPNGVTKRRKVPAPLHVERRRKASEDTHPDSDDSSSVHSRHHLQKITSADGHAMSPAKMPISSKKNRDRSGRTLLARACAQDACEAEKWLKERPQDIDVPDNAGNTPLQIAALEGDVEVVQLLLNAGCDTTSKNIDKDTPLIDAVENGHLEVVRLLLKAGLDPRQKNAKGQEPLELIPAEDEEAEDIRETLMASKREKESLRRPSEDHHRHSTGSRDVEISSTGASGASPTRSPPPPALGVRRRTARSQPTDDALLWVNPTPERLRDAAGKGDLTIVDHILKMRPKVDTEAVLAAARGGHDGVLNLMMAIGNLDPDPEPLRSGEYKPAYSTPMLAAIGRGNISVIQLLLSQPGFDPTRRRFRDLTYYEISKERQGSEWQEENDILKEAYDNYRPNGGRRSNNNSPRKVRPKRADSNKHSSEPSSSPRDSRKVRKTKPSPDDDPMEGVRKDSSHKGTGSRHLGDDLKKQQDSAIASDRDSDALGLPKPKHKERKSNSDIARPAINRADSLKPKRRLMSGNDFKTDQDLKQRASQVAEARDDSTRRISGDSISGRQRKSSDASESTAKISKASSEEPTNVKSELGKKRHRMSVSPRASKTDLPGTTEAVRKKKRRVDSQGNAIDQDRDRSFRPGPAMVANMIASPTAGPSPTVSQGTAPVAFMGSNTASPVTKSPIESRIHSTLISPVNSIDQALSQQQQPDLDDMRAQKQVEEDMLRQERLDRERERQAAQEEEERLEEIESEKRRQAEAELERKARAEVEEAERKARVARDEEDARLEAQRQAEEDQRQQQMEREEEENRIAKKKRDDEMQQRKVEQDRLRKENEERKRREFEERESKRRMQAQEEAERLRRQSLPNGLRRAAELSPEDTRTAKEVAKWLPLRTVTTQELDPGCEPQMAEERWIANIQAAPILAIKDLELSQYTAWTRFPATMNHQGSLWRQLRNPMSQAIPPSLLSPTEVYSFDEETRPKFFDLKHVFWIKLSEFMDIVPRHQHLAGIKLGTRAMVLHEFPFGRGGTWDRPGVSGGEEVVKQEAAASPIMNGNMTNGHR</sequence>
<dbReference type="RefSeq" id="XP_037152027.1">
    <property type="nucleotide sequence ID" value="XM_037291665.1"/>
</dbReference>
<dbReference type="InterPro" id="IPR010300">
    <property type="entry name" value="CDO_1"/>
</dbReference>
<feature type="region of interest" description="Disordered" evidence="10">
    <location>
        <begin position="1126"/>
        <end position="1396"/>
    </location>
</feature>
<feature type="compositionally biased region" description="Basic and acidic residues" evidence="10">
    <location>
        <begin position="561"/>
        <end position="571"/>
    </location>
</feature>
<dbReference type="InterPro" id="IPR036770">
    <property type="entry name" value="Ankyrin_rpt-contain_sf"/>
</dbReference>
<feature type="cross-link" description="3'-(S-cysteinyl)-tyrosine (Cys-Tyr)" evidence="7">
    <location>
        <begin position="343"/>
        <end position="413"/>
    </location>
</feature>
<evidence type="ECO:0000256" key="11">
    <source>
        <dbReference type="SAM" id="SignalP"/>
    </source>
</evidence>
<evidence type="ECO:0000256" key="3">
    <source>
        <dbReference type="ARBA" id="ARBA00022723"/>
    </source>
</evidence>
<dbReference type="GO" id="GO:0019448">
    <property type="term" value="P:L-cysteine catabolic process"/>
    <property type="evidence" value="ECO:0007669"/>
    <property type="project" value="TreeGrafter"/>
</dbReference>
<feature type="compositionally biased region" description="Basic and acidic residues" evidence="10">
    <location>
        <begin position="1478"/>
        <end position="1507"/>
    </location>
</feature>
<keyword evidence="7" id="KW-0883">Thioether bond</keyword>
<feature type="compositionally biased region" description="Basic and acidic residues" evidence="10">
    <location>
        <begin position="1148"/>
        <end position="1157"/>
    </location>
</feature>
<keyword evidence="9" id="KW-0040">ANK repeat</keyword>
<dbReference type="GeneID" id="59329146"/>
<comment type="similarity">
    <text evidence="1">Belongs to the cysteine dioxygenase family.</text>
</comment>
<feature type="domain" description="DUF7593" evidence="12">
    <location>
        <begin position="1588"/>
        <end position="1732"/>
    </location>
</feature>
<name>A0A8H6FC45_9LECA</name>
<dbReference type="InterPro" id="IPR011051">
    <property type="entry name" value="RmlC_Cupin_sf"/>
</dbReference>
<dbReference type="PROSITE" id="PS50088">
    <property type="entry name" value="ANK_REPEAT"/>
    <property type="match status" value="2"/>
</dbReference>
<dbReference type="PROSITE" id="PS50297">
    <property type="entry name" value="ANK_REP_REGION"/>
    <property type="match status" value="2"/>
</dbReference>
<proteinExistence type="inferred from homology"/>
<keyword evidence="11" id="KW-0732">Signal</keyword>
<feature type="compositionally biased region" description="Basic and acidic residues" evidence="10">
    <location>
        <begin position="705"/>
        <end position="719"/>
    </location>
</feature>
<feature type="binding site" evidence="8">
    <location>
        <position position="338"/>
    </location>
    <ligand>
        <name>Fe cation</name>
        <dbReference type="ChEBI" id="CHEBI:24875"/>
        <note>catalytic</note>
    </ligand>
</feature>
<feature type="compositionally biased region" description="Polar residues" evidence="10">
    <location>
        <begin position="1426"/>
        <end position="1436"/>
    </location>
</feature>
<evidence type="ECO:0000259" key="13">
    <source>
        <dbReference type="Pfam" id="PF24521"/>
    </source>
</evidence>
<dbReference type="Gene3D" id="1.25.40.20">
    <property type="entry name" value="Ankyrin repeat-containing domain"/>
    <property type="match status" value="2"/>
</dbReference>
<feature type="compositionally biased region" description="Polar residues" evidence="10">
    <location>
        <begin position="637"/>
        <end position="649"/>
    </location>
</feature>
<feature type="binding site" evidence="8">
    <location>
        <position position="396"/>
    </location>
    <ligand>
        <name>Fe cation</name>
        <dbReference type="ChEBI" id="CHEBI:24875"/>
        <note>catalytic</note>
    </ligand>
</feature>